<proteinExistence type="predicted"/>
<feature type="transmembrane region" description="Helical" evidence="1">
    <location>
        <begin position="22"/>
        <end position="42"/>
    </location>
</feature>
<reference evidence="2 3" key="1">
    <citation type="journal article" date="2017" name="Curr. Biol.">
        <title>Genome architecture and evolution of a unichromosomal asexual nematode.</title>
        <authorList>
            <person name="Fradin H."/>
            <person name="Zegar C."/>
            <person name="Gutwein M."/>
            <person name="Lucas J."/>
            <person name="Kovtun M."/>
            <person name="Corcoran D."/>
            <person name="Baugh L.R."/>
            <person name="Kiontke K."/>
            <person name="Gunsalus K."/>
            <person name="Fitch D.H."/>
            <person name="Piano F."/>
        </authorList>
    </citation>
    <scope>NUCLEOTIDE SEQUENCE [LARGE SCALE GENOMIC DNA]</scope>
    <source>
        <strain evidence="2">PF1309</strain>
    </source>
</reference>
<feature type="transmembrane region" description="Helical" evidence="1">
    <location>
        <begin position="149"/>
        <end position="168"/>
    </location>
</feature>
<keyword evidence="3" id="KW-1185">Reference proteome</keyword>
<evidence type="ECO:0000313" key="3">
    <source>
        <dbReference type="Proteomes" id="UP000218231"/>
    </source>
</evidence>
<sequence>MLSFYIDSIDKSLQISLQREQILIFYAISLYSGCSILLHFLCSKIRHNYCERKDLIPRFLRHIGWYNAIVAFFSIFFVVALFEADSAPRTQSLFGDARTVIVTVALVFSLVLIASHSTVTGYYLIFCAMFTMKGLSTESENFINRNRKWFVICVWVIGLIPTVIYLCTASYQNQSMYIFGSSIIVFFVVYNFSPSVIDYSLVFIYLMFNHFVSIYAFPLIFILHNRILANNIIIAAVTRR</sequence>
<dbReference type="EMBL" id="LIAE01007474">
    <property type="protein sequence ID" value="PAV79064.1"/>
    <property type="molecule type" value="Genomic_DNA"/>
</dbReference>
<feature type="transmembrane region" description="Helical" evidence="1">
    <location>
        <begin position="199"/>
        <end position="223"/>
    </location>
</feature>
<name>A0A2A2KYQ8_9BILA</name>
<keyword evidence="1" id="KW-0812">Transmembrane</keyword>
<feature type="transmembrane region" description="Helical" evidence="1">
    <location>
        <begin position="63"/>
        <end position="82"/>
    </location>
</feature>
<feature type="transmembrane region" description="Helical" evidence="1">
    <location>
        <begin position="175"/>
        <end position="193"/>
    </location>
</feature>
<evidence type="ECO:0000256" key="1">
    <source>
        <dbReference type="SAM" id="Phobius"/>
    </source>
</evidence>
<organism evidence="2 3">
    <name type="scientific">Diploscapter pachys</name>
    <dbReference type="NCBI Taxonomy" id="2018661"/>
    <lineage>
        <taxon>Eukaryota</taxon>
        <taxon>Metazoa</taxon>
        <taxon>Ecdysozoa</taxon>
        <taxon>Nematoda</taxon>
        <taxon>Chromadorea</taxon>
        <taxon>Rhabditida</taxon>
        <taxon>Rhabditina</taxon>
        <taxon>Rhabditomorpha</taxon>
        <taxon>Rhabditoidea</taxon>
        <taxon>Rhabditidae</taxon>
        <taxon>Diploscapter</taxon>
    </lineage>
</organism>
<keyword evidence="1" id="KW-1133">Transmembrane helix</keyword>
<evidence type="ECO:0000313" key="2">
    <source>
        <dbReference type="EMBL" id="PAV79064.1"/>
    </source>
</evidence>
<dbReference type="Proteomes" id="UP000218231">
    <property type="component" value="Unassembled WGS sequence"/>
</dbReference>
<gene>
    <name evidence="2" type="ORF">WR25_15746</name>
</gene>
<comment type="caution">
    <text evidence="2">The sequence shown here is derived from an EMBL/GenBank/DDBJ whole genome shotgun (WGS) entry which is preliminary data.</text>
</comment>
<dbReference type="AlphaFoldDB" id="A0A2A2KYQ8"/>
<keyword evidence="1" id="KW-0472">Membrane</keyword>
<protein>
    <submittedName>
        <fullName evidence="2">Uncharacterized protein</fullName>
    </submittedName>
</protein>
<accession>A0A2A2KYQ8</accession>